<gene>
    <name evidence="2" type="ORF">KOR34_21700</name>
</gene>
<evidence type="ECO:0000313" key="2">
    <source>
        <dbReference type="EMBL" id="TWT37223.1"/>
    </source>
</evidence>
<reference evidence="2 3" key="1">
    <citation type="submission" date="2019-02" db="EMBL/GenBank/DDBJ databases">
        <title>Deep-cultivation of Planctomycetes and their phenomic and genomic characterization uncovers novel biology.</title>
        <authorList>
            <person name="Wiegand S."/>
            <person name="Jogler M."/>
            <person name="Boedeker C."/>
            <person name="Pinto D."/>
            <person name="Vollmers J."/>
            <person name="Rivas-Marin E."/>
            <person name="Kohn T."/>
            <person name="Peeters S.H."/>
            <person name="Heuer A."/>
            <person name="Rast P."/>
            <person name="Oberbeckmann S."/>
            <person name="Bunk B."/>
            <person name="Jeske O."/>
            <person name="Meyerdierks A."/>
            <person name="Storesund J.E."/>
            <person name="Kallscheuer N."/>
            <person name="Luecker S."/>
            <person name="Lage O.M."/>
            <person name="Pohl T."/>
            <person name="Merkel B.J."/>
            <person name="Hornburger P."/>
            <person name="Mueller R.-W."/>
            <person name="Bruemmer F."/>
            <person name="Labrenz M."/>
            <person name="Spormann A.M."/>
            <person name="Op Den Camp H."/>
            <person name="Overmann J."/>
            <person name="Amann R."/>
            <person name="Jetten M.S.M."/>
            <person name="Mascher T."/>
            <person name="Medema M.H."/>
            <person name="Devos D.P."/>
            <person name="Kaster A.-K."/>
            <person name="Ovreas L."/>
            <person name="Rohde M."/>
            <person name="Galperin M.Y."/>
            <person name="Jogler C."/>
        </authorList>
    </citation>
    <scope>NUCLEOTIDE SEQUENCE [LARGE SCALE GENOMIC DNA]</scope>
    <source>
        <strain evidence="2 3">KOR34</strain>
    </source>
</reference>
<comment type="caution">
    <text evidence="2">The sequence shown here is derived from an EMBL/GenBank/DDBJ whole genome shotgun (WGS) entry which is preliminary data.</text>
</comment>
<evidence type="ECO:0000313" key="3">
    <source>
        <dbReference type="Proteomes" id="UP000316714"/>
    </source>
</evidence>
<accession>A0A5C5VGV7</accession>
<dbReference type="Proteomes" id="UP000316714">
    <property type="component" value="Unassembled WGS sequence"/>
</dbReference>
<dbReference type="AlphaFoldDB" id="A0A5C5VGV7"/>
<dbReference type="EMBL" id="SIHJ01000001">
    <property type="protein sequence ID" value="TWT37223.1"/>
    <property type="molecule type" value="Genomic_DNA"/>
</dbReference>
<dbReference type="GO" id="GO:0006614">
    <property type="term" value="P:SRP-dependent cotranslational protein targeting to membrane"/>
    <property type="evidence" value="ECO:0007669"/>
    <property type="project" value="InterPro"/>
</dbReference>
<dbReference type="Gene3D" id="1.10.260.30">
    <property type="entry name" value="Signal recognition particle, SRP54 subunit, M-domain"/>
    <property type="match status" value="1"/>
</dbReference>
<dbReference type="Pfam" id="PF02978">
    <property type="entry name" value="SRP_SPB"/>
    <property type="match status" value="1"/>
</dbReference>
<organism evidence="2 3">
    <name type="scientific">Posidoniimonas corsicana</name>
    <dbReference type="NCBI Taxonomy" id="1938618"/>
    <lineage>
        <taxon>Bacteria</taxon>
        <taxon>Pseudomonadati</taxon>
        <taxon>Planctomycetota</taxon>
        <taxon>Planctomycetia</taxon>
        <taxon>Pirellulales</taxon>
        <taxon>Lacipirellulaceae</taxon>
        <taxon>Posidoniimonas</taxon>
    </lineage>
</organism>
<dbReference type="GO" id="GO:0048500">
    <property type="term" value="C:signal recognition particle"/>
    <property type="evidence" value="ECO:0007669"/>
    <property type="project" value="InterPro"/>
</dbReference>
<dbReference type="InterPro" id="IPR036891">
    <property type="entry name" value="Signal_recog_part_SRP54_M_sf"/>
</dbReference>
<dbReference type="SUPFAM" id="SSF47446">
    <property type="entry name" value="Signal peptide-binding domain"/>
    <property type="match status" value="1"/>
</dbReference>
<name>A0A5C5VGV7_9BACT</name>
<dbReference type="GO" id="GO:0008312">
    <property type="term" value="F:7S RNA binding"/>
    <property type="evidence" value="ECO:0007669"/>
    <property type="project" value="InterPro"/>
</dbReference>
<dbReference type="InterPro" id="IPR004125">
    <property type="entry name" value="Signal_recog_particle_SRP54_M"/>
</dbReference>
<proteinExistence type="predicted"/>
<keyword evidence="3" id="KW-1185">Reference proteome</keyword>
<protein>
    <recommendedName>
        <fullName evidence="1">Signal recognition particle SRP54 subunit M-domain domain-containing protein</fullName>
    </recommendedName>
</protein>
<evidence type="ECO:0000259" key="1">
    <source>
        <dbReference type="Pfam" id="PF02978"/>
    </source>
</evidence>
<sequence>MSATTEPPDRLEALRRVLLRLANDEAFAAGVQAMPGMASPFGGVSFTEDAQHAIAVIDALEPEERRSPGSISQPRRIDIAAAAGASVDFVDAMLSFAVRYSEQVDSVRQTRWAFHELRDLFLPPPDPPSQWNPRG</sequence>
<dbReference type="OrthoDB" id="9866543at2"/>
<feature type="domain" description="Signal recognition particle SRP54 subunit M-domain" evidence="1">
    <location>
        <begin position="31"/>
        <end position="95"/>
    </location>
</feature>